<dbReference type="Gene3D" id="2.40.10.10">
    <property type="entry name" value="Trypsin-like serine proteases"/>
    <property type="match status" value="2"/>
</dbReference>
<dbReference type="GO" id="GO:0004252">
    <property type="term" value="F:serine-type endopeptidase activity"/>
    <property type="evidence" value="ECO:0007669"/>
    <property type="project" value="InterPro"/>
</dbReference>
<proteinExistence type="predicted"/>
<evidence type="ECO:0000313" key="5">
    <source>
        <dbReference type="Proteomes" id="UP000475862"/>
    </source>
</evidence>
<evidence type="ECO:0000313" key="4">
    <source>
        <dbReference type="EMBL" id="KAE9530732.1"/>
    </source>
</evidence>
<dbReference type="PRINTS" id="PR00261">
    <property type="entry name" value="LDLRECEPTOR"/>
</dbReference>
<protein>
    <recommendedName>
        <fullName evidence="3">Peptidase S1 domain-containing protein</fullName>
    </recommendedName>
</protein>
<dbReference type="InterPro" id="IPR043504">
    <property type="entry name" value="Peptidase_S1_PA_chymotrypsin"/>
</dbReference>
<organism evidence="4 5">
    <name type="scientific">Aphis glycines</name>
    <name type="common">Soybean aphid</name>
    <dbReference type="NCBI Taxonomy" id="307491"/>
    <lineage>
        <taxon>Eukaryota</taxon>
        <taxon>Metazoa</taxon>
        <taxon>Ecdysozoa</taxon>
        <taxon>Arthropoda</taxon>
        <taxon>Hexapoda</taxon>
        <taxon>Insecta</taxon>
        <taxon>Pterygota</taxon>
        <taxon>Neoptera</taxon>
        <taxon>Paraneoptera</taxon>
        <taxon>Hemiptera</taxon>
        <taxon>Sternorrhyncha</taxon>
        <taxon>Aphidomorpha</taxon>
        <taxon>Aphidoidea</taxon>
        <taxon>Aphididae</taxon>
        <taxon>Aphidini</taxon>
        <taxon>Aphis</taxon>
        <taxon>Aphis</taxon>
    </lineage>
</organism>
<dbReference type="CDD" id="cd00190">
    <property type="entry name" value="Tryp_SPc"/>
    <property type="match status" value="1"/>
</dbReference>
<dbReference type="FunFam" id="2.40.10.10:FF:000068">
    <property type="entry name" value="transmembrane protease serine 2"/>
    <property type="match status" value="1"/>
</dbReference>
<name>A0A6G0TD58_APHGL</name>
<reference evidence="4 5" key="1">
    <citation type="submission" date="2019-08" db="EMBL/GenBank/DDBJ databases">
        <title>The genome of the soybean aphid Biotype 1, its phylome, world population structure and adaptation to the North American continent.</title>
        <authorList>
            <person name="Giordano R."/>
            <person name="Donthu R.K."/>
            <person name="Hernandez A.G."/>
            <person name="Wright C.L."/>
            <person name="Zimin A.V."/>
        </authorList>
    </citation>
    <scope>NUCLEOTIDE SEQUENCE [LARGE SCALE GENOMIC DNA]</scope>
    <source>
        <tissue evidence="4">Whole aphids</tissue>
    </source>
</reference>
<dbReference type="Gene3D" id="4.10.400.10">
    <property type="entry name" value="Low-density Lipoprotein Receptor"/>
    <property type="match status" value="4"/>
</dbReference>
<sequence>MECFSSRVHLRSVLREPPSDKDVTLKPSVGLYTVLAFETSSKPSSSALYCRFFHVRYAAYVHTPKTTPDETTTRAFNLKPIVHFKTNPDDKFSCSNGLSIESSAICDGHADCSDGSDETNNLCARQTCQSYAYRCKYGACVHKSAKCNGKNDCVDGSDEDLPECKQYSINSNKDTNESSNCLEYQYKCKSGQCIDSILTCDGTQDCKDGSDETTKLCKMVQCQKYTLRCNYGACVSKESKCDGVRQCVDGSDEEKCDEINLNSKPITSISVNNTIQSTTQSNTRNLCVLPTVEGVIYSYHDSNRILPPGTLIGHHRAVNENCEVGYHNKAADQNVFRVCQENGKWISSLEKLCFKMCLPLISDSLDITCNLNDCGKPYTISEPLIANGKEANYGTAPWNVGIYRLNKINSNYDLICGGSIITPILVVSAAHCFKQNDVRSNFTISINDGLYKIAVGKYERDFTVEKVYLNEYYRGETGSYANDIAVIVLENRISISSAVAPIVGWGETEKGKQSSSLLEAFLPYIDHDSCRRMHSYNFDKFITPDKFCAGSSSALGQGVNRGDSGAGLTFLHSDSYYFTGIVSVKDPNITNPIAVFTDLKQHIEWIREFYNKYTSYASDSIYKSNKMLA</sequence>
<dbReference type="InterPro" id="IPR009003">
    <property type="entry name" value="Peptidase_S1_PA"/>
</dbReference>
<dbReference type="GO" id="GO:0006508">
    <property type="term" value="P:proteolysis"/>
    <property type="evidence" value="ECO:0007669"/>
    <property type="project" value="InterPro"/>
</dbReference>
<dbReference type="Pfam" id="PF00089">
    <property type="entry name" value="Trypsin"/>
    <property type="match status" value="1"/>
</dbReference>
<feature type="disulfide bond" evidence="2">
    <location>
        <begin position="241"/>
        <end position="256"/>
    </location>
</feature>
<dbReference type="Pfam" id="PF00057">
    <property type="entry name" value="Ldl_recept_a"/>
    <property type="match status" value="4"/>
</dbReference>
<dbReference type="PROSITE" id="PS01209">
    <property type="entry name" value="LDLRA_1"/>
    <property type="match status" value="2"/>
</dbReference>
<dbReference type="InterPro" id="IPR002172">
    <property type="entry name" value="LDrepeatLR_classA_rpt"/>
</dbReference>
<dbReference type="InterPro" id="IPR036055">
    <property type="entry name" value="LDL_receptor-like_sf"/>
</dbReference>
<dbReference type="PROSITE" id="PS00134">
    <property type="entry name" value="TRYPSIN_HIS"/>
    <property type="match status" value="1"/>
</dbReference>
<feature type="disulfide bond" evidence="2">
    <location>
        <begin position="188"/>
        <end position="206"/>
    </location>
</feature>
<dbReference type="SUPFAM" id="SSF50494">
    <property type="entry name" value="Trypsin-like serine proteases"/>
    <property type="match status" value="1"/>
</dbReference>
<dbReference type="PROSITE" id="PS50240">
    <property type="entry name" value="TRYPSIN_DOM"/>
    <property type="match status" value="1"/>
</dbReference>
<dbReference type="SMART" id="SM00192">
    <property type="entry name" value="LDLa"/>
    <property type="match status" value="4"/>
</dbReference>
<dbReference type="SMART" id="SM00020">
    <property type="entry name" value="Tryp_SPc"/>
    <property type="match status" value="1"/>
</dbReference>
<feature type="disulfide bond" evidence="2">
    <location>
        <begin position="128"/>
        <end position="140"/>
    </location>
</feature>
<dbReference type="PANTHER" id="PTHR24252:SF7">
    <property type="entry name" value="HYALIN"/>
    <property type="match status" value="1"/>
</dbReference>
<feature type="disulfide bond" evidence="2">
    <location>
        <begin position="181"/>
        <end position="193"/>
    </location>
</feature>
<feature type="disulfide bond" evidence="2">
    <location>
        <begin position="222"/>
        <end position="234"/>
    </location>
</feature>
<evidence type="ECO:0000259" key="3">
    <source>
        <dbReference type="PROSITE" id="PS50240"/>
    </source>
</evidence>
<feature type="disulfide bond" evidence="2">
    <location>
        <begin position="94"/>
        <end position="112"/>
    </location>
</feature>
<accession>A0A6G0TD58</accession>
<feature type="domain" description="Peptidase S1" evidence="3">
    <location>
        <begin position="385"/>
        <end position="611"/>
    </location>
</feature>
<comment type="caution">
    <text evidence="2">Lacks conserved residue(s) required for the propagation of feature annotation.</text>
</comment>
<dbReference type="InterPro" id="IPR001254">
    <property type="entry name" value="Trypsin_dom"/>
</dbReference>
<dbReference type="PROSITE" id="PS50068">
    <property type="entry name" value="LDLRA_2"/>
    <property type="match status" value="4"/>
</dbReference>
<dbReference type="EMBL" id="VYZN01000042">
    <property type="protein sequence ID" value="KAE9530732.1"/>
    <property type="molecule type" value="Genomic_DNA"/>
</dbReference>
<feature type="disulfide bond" evidence="2">
    <location>
        <begin position="135"/>
        <end position="153"/>
    </location>
</feature>
<dbReference type="Proteomes" id="UP000475862">
    <property type="component" value="Unassembled WGS sequence"/>
</dbReference>
<dbReference type="PANTHER" id="PTHR24252">
    <property type="entry name" value="ACROSIN-RELATED"/>
    <property type="match status" value="1"/>
</dbReference>
<dbReference type="InterPro" id="IPR018114">
    <property type="entry name" value="TRYPSIN_HIS"/>
</dbReference>
<gene>
    <name evidence="4" type="ORF">AGLY_011194</name>
</gene>
<dbReference type="AlphaFoldDB" id="A0A6G0TD58"/>
<evidence type="ECO:0000256" key="2">
    <source>
        <dbReference type="PROSITE-ProRule" id="PRU00124"/>
    </source>
</evidence>
<keyword evidence="5" id="KW-1185">Reference proteome</keyword>
<comment type="caution">
    <text evidence="4">The sequence shown here is derived from an EMBL/GenBank/DDBJ whole genome shotgun (WGS) entry which is preliminary data.</text>
</comment>
<dbReference type="SUPFAM" id="SSF57424">
    <property type="entry name" value="LDL receptor-like module"/>
    <property type="match status" value="4"/>
</dbReference>
<evidence type="ECO:0000256" key="1">
    <source>
        <dbReference type="ARBA" id="ARBA00023157"/>
    </source>
</evidence>
<feature type="disulfide bond" evidence="2">
    <location>
        <begin position="229"/>
        <end position="247"/>
    </location>
</feature>
<dbReference type="InterPro" id="IPR023415">
    <property type="entry name" value="LDLR_class-A_CS"/>
</dbReference>
<dbReference type="CDD" id="cd00112">
    <property type="entry name" value="LDLa"/>
    <property type="match status" value="4"/>
</dbReference>
<keyword evidence="1 2" id="KW-1015">Disulfide bond</keyword>
<dbReference type="OrthoDB" id="2019384at2759"/>